<dbReference type="InterPro" id="IPR004358">
    <property type="entry name" value="Sig_transdc_His_kin-like_C"/>
</dbReference>
<comment type="catalytic activity">
    <reaction evidence="1">
        <text>ATP + protein L-histidine = ADP + protein N-phospho-L-histidine.</text>
        <dbReference type="EC" id="2.7.13.3"/>
    </reaction>
</comment>
<dbReference type="KEGG" id="nmes:H9L09_01725"/>
<evidence type="ECO:0000256" key="6">
    <source>
        <dbReference type="ARBA" id="ARBA00022485"/>
    </source>
</evidence>
<dbReference type="PANTHER" id="PTHR24421">
    <property type="entry name" value="NITRATE/NITRITE SENSOR PROTEIN NARX-RELATED"/>
    <property type="match status" value="1"/>
</dbReference>
<dbReference type="InterPro" id="IPR050482">
    <property type="entry name" value="Sensor_HK_TwoCompSys"/>
</dbReference>
<dbReference type="EMBL" id="CP060713">
    <property type="protein sequence ID" value="QNN53232.1"/>
    <property type="molecule type" value="Genomic_DNA"/>
</dbReference>
<dbReference type="SUPFAM" id="SSF55874">
    <property type="entry name" value="ATPase domain of HSP90 chaperone/DNA topoisomerase II/histidine kinase"/>
    <property type="match status" value="1"/>
</dbReference>
<feature type="transmembrane region" description="Helical" evidence="16">
    <location>
        <begin position="292"/>
        <end position="319"/>
    </location>
</feature>
<organism evidence="18 19">
    <name type="scientific">Nocardioides mesophilus</name>
    <dbReference type="NCBI Taxonomy" id="433659"/>
    <lineage>
        <taxon>Bacteria</taxon>
        <taxon>Bacillati</taxon>
        <taxon>Actinomycetota</taxon>
        <taxon>Actinomycetes</taxon>
        <taxon>Propionibacteriales</taxon>
        <taxon>Nocardioidaceae</taxon>
        <taxon>Nocardioides</taxon>
    </lineage>
</organism>
<dbReference type="InterPro" id="IPR005467">
    <property type="entry name" value="His_kinase_dom"/>
</dbReference>
<evidence type="ECO:0000256" key="11">
    <source>
        <dbReference type="ARBA" id="ARBA00023004"/>
    </source>
</evidence>
<dbReference type="InterPro" id="IPR011712">
    <property type="entry name" value="Sig_transdc_His_kin_sub3_dim/P"/>
</dbReference>
<feature type="transmembrane region" description="Helical" evidence="16">
    <location>
        <begin position="28"/>
        <end position="49"/>
    </location>
</feature>
<evidence type="ECO:0000256" key="12">
    <source>
        <dbReference type="ARBA" id="ARBA00023012"/>
    </source>
</evidence>
<dbReference type="EC" id="2.7.13.3" evidence="4"/>
<evidence type="ECO:0000256" key="13">
    <source>
        <dbReference type="ARBA" id="ARBA00023014"/>
    </source>
</evidence>
<keyword evidence="6" id="KW-0004">4Fe-4S</keyword>
<keyword evidence="11" id="KW-0408">Iron</keyword>
<keyword evidence="13" id="KW-0411">Iron-sulfur</keyword>
<evidence type="ECO:0000256" key="14">
    <source>
        <dbReference type="ARBA" id="ARBA00024827"/>
    </source>
</evidence>
<feature type="transmembrane region" description="Helical" evidence="16">
    <location>
        <begin position="235"/>
        <end position="256"/>
    </location>
</feature>
<reference evidence="18 19" key="1">
    <citation type="submission" date="2020-08" db="EMBL/GenBank/DDBJ databases">
        <title>Genome sequence of Nocardioides mesophilus KACC 16243T.</title>
        <authorList>
            <person name="Hyun D.-W."/>
            <person name="Bae J.-W."/>
        </authorList>
    </citation>
    <scope>NUCLEOTIDE SEQUENCE [LARGE SCALE GENOMIC DNA]</scope>
    <source>
        <strain evidence="18 19">KACC 16243</strain>
    </source>
</reference>
<dbReference type="InterPro" id="IPR003594">
    <property type="entry name" value="HATPase_dom"/>
</dbReference>
<comment type="subcellular location">
    <subcellularLocation>
        <location evidence="3">Cytoplasm</location>
    </subcellularLocation>
</comment>
<dbReference type="CDD" id="cd16917">
    <property type="entry name" value="HATPase_UhpB-NarQ-NarX-like"/>
    <property type="match status" value="1"/>
</dbReference>
<protein>
    <recommendedName>
        <fullName evidence="5">Oxygen sensor histidine kinase NreB</fullName>
        <ecNumber evidence="4">2.7.13.3</ecNumber>
    </recommendedName>
    <alternativeName>
        <fullName evidence="15">Nitrogen regulation protein B</fullName>
    </alternativeName>
</protein>
<evidence type="ECO:0000256" key="5">
    <source>
        <dbReference type="ARBA" id="ARBA00017322"/>
    </source>
</evidence>
<evidence type="ECO:0000256" key="2">
    <source>
        <dbReference type="ARBA" id="ARBA00001966"/>
    </source>
</evidence>
<keyword evidence="8" id="KW-0808">Transferase</keyword>
<keyword evidence="7" id="KW-0963">Cytoplasm</keyword>
<keyword evidence="19" id="KW-1185">Reference proteome</keyword>
<dbReference type="InterPro" id="IPR036890">
    <property type="entry name" value="HATPase_C_sf"/>
</dbReference>
<dbReference type="Gene3D" id="3.30.565.10">
    <property type="entry name" value="Histidine kinase-like ATPase, C-terminal domain"/>
    <property type="match status" value="1"/>
</dbReference>
<dbReference type="AlphaFoldDB" id="A0A7G9RCA7"/>
<keyword evidence="16" id="KW-0812">Transmembrane</keyword>
<evidence type="ECO:0000256" key="15">
    <source>
        <dbReference type="ARBA" id="ARBA00030800"/>
    </source>
</evidence>
<dbReference type="Proteomes" id="UP000515947">
    <property type="component" value="Chromosome"/>
</dbReference>
<dbReference type="Pfam" id="PF02518">
    <property type="entry name" value="HATPase_c"/>
    <property type="match status" value="1"/>
</dbReference>
<feature type="transmembrane region" description="Helical" evidence="16">
    <location>
        <begin position="160"/>
        <end position="179"/>
    </location>
</feature>
<dbReference type="Gene3D" id="1.20.5.1930">
    <property type="match status" value="1"/>
</dbReference>
<evidence type="ECO:0000259" key="17">
    <source>
        <dbReference type="PROSITE" id="PS50109"/>
    </source>
</evidence>
<keyword evidence="12" id="KW-0902">Two-component regulatory system</keyword>
<dbReference type="GO" id="GO:0046872">
    <property type="term" value="F:metal ion binding"/>
    <property type="evidence" value="ECO:0007669"/>
    <property type="project" value="UniProtKB-KW"/>
</dbReference>
<dbReference type="SUPFAM" id="SSF55781">
    <property type="entry name" value="GAF domain-like"/>
    <property type="match status" value="1"/>
</dbReference>
<accession>A0A7G9RCA7</accession>
<feature type="transmembrane region" description="Helical" evidence="16">
    <location>
        <begin position="262"/>
        <end position="280"/>
    </location>
</feature>
<evidence type="ECO:0000313" key="18">
    <source>
        <dbReference type="EMBL" id="QNN53232.1"/>
    </source>
</evidence>
<evidence type="ECO:0000256" key="4">
    <source>
        <dbReference type="ARBA" id="ARBA00012438"/>
    </source>
</evidence>
<feature type="transmembrane region" description="Helical" evidence="16">
    <location>
        <begin position="91"/>
        <end position="114"/>
    </location>
</feature>
<dbReference type="GO" id="GO:0000155">
    <property type="term" value="F:phosphorelay sensor kinase activity"/>
    <property type="evidence" value="ECO:0007669"/>
    <property type="project" value="InterPro"/>
</dbReference>
<evidence type="ECO:0000256" key="7">
    <source>
        <dbReference type="ARBA" id="ARBA00022490"/>
    </source>
</evidence>
<evidence type="ECO:0000256" key="9">
    <source>
        <dbReference type="ARBA" id="ARBA00022723"/>
    </source>
</evidence>
<evidence type="ECO:0000256" key="16">
    <source>
        <dbReference type="SAM" id="Phobius"/>
    </source>
</evidence>
<evidence type="ECO:0000256" key="8">
    <source>
        <dbReference type="ARBA" id="ARBA00022679"/>
    </source>
</evidence>
<dbReference type="Gene3D" id="3.30.450.40">
    <property type="match status" value="1"/>
</dbReference>
<evidence type="ECO:0000256" key="10">
    <source>
        <dbReference type="ARBA" id="ARBA00022777"/>
    </source>
</evidence>
<feature type="transmembrane region" description="Helical" evidence="16">
    <location>
        <begin position="61"/>
        <end position="79"/>
    </location>
</feature>
<dbReference type="GO" id="GO:0051539">
    <property type="term" value="F:4 iron, 4 sulfur cluster binding"/>
    <property type="evidence" value="ECO:0007669"/>
    <property type="project" value="UniProtKB-KW"/>
</dbReference>
<feature type="transmembrane region" description="Helical" evidence="16">
    <location>
        <begin position="199"/>
        <end position="223"/>
    </location>
</feature>
<gene>
    <name evidence="18" type="ORF">H9L09_01725</name>
</gene>
<evidence type="ECO:0000313" key="19">
    <source>
        <dbReference type="Proteomes" id="UP000515947"/>
    </source>
</evidence>
<dbReference type="GO" id="GO:0005737">
    <property type="term" value="C:cytoplasm"/>
    <property type="evidence" value="ECO:0007669"/>
    <property type="project" value="UniProtKB-SubCell"/>
</dbReference>
<dbReference type="SMART" id="SM00387">
    <property type="entry name" value="HATPase_c"/>
    <property type="match status" value="1"/>
</dbReference>
<keyword evidence="9" id="KW-0479">Metal-binding</keyword>
<dbReference type="Pfam" id="PF07730">
    <property type="entry name" value="HisKA_3"/>
    <property type="match status" value="1"/>
</dbReference>
<dbReference type="InterPro" id="IPR029016">
    <property type="entry name" value="GAF-like_dom_sf"/>
</dbReference>
<evidence type="ECO:0000256" key="1">
    <source>
        <dbReference type="ARBA" id="ARBA00000085"/>
    </source>
</evidence>
<dbReference type="GO" id="GO:0016020">
    <property type="term" value="C:membrane"/>
    <property type="evidence" value="ECO:0007669"/>
    <property type="project" value="InterPro"/>
</dbReference>
<dbReference type="PRINTS" id="PR00344">
    <property type="entry name" value="BCTRLSENSOR"/>
</dbReference>
<keyword evidence="16" id="KW-0472">Membrane</keyword>
<dbReference type="RefSeq" id="WP_187579074.1">
    <property type="nucleotide sequence ID" value="NZ_CP060713.1"/>
</dbReference>
<proteinExistence type="predicted"/>
<dbReference type="PROSITE" id="PS50109">
    <property type="entry name" value="HIS_KIN"/>
    <property type="match status" value="1"/>
</dbReference>
<keyword evidence="16" id="KW-1133">Transmembrane helix</keyword>
<dbReference type="GO" id="GO:0046983">
    <property type="term" value="F:protein dimerization activity"/>
    <property type="evidence" value="ECO:0007669"/>
    <property type="project" value="InterPro"/>
</dbReference>
<keyword evidence="10" id="KW-0418">Kinase</keyword>
<evidence type="ECO:0000256" key="3">
    <source>
        <dbReference type="ARBA" id="ARBA00004496"/>
    </source>
</evidence>
<comment type="cofactor">
    <cofactor evidence="2">
        <name>[4Fe-4S] cluster</name>
        <dbReference type="ChEBI" id="CHEBI:49883"/>
    </cofactor>
</comment>
<feature type="transmembrane region" description="Helical" evidence="16">
    <location>
        <begin position="126"/>
        <end position="148"/>
    </location>
</feature>
<sequence length="689" mass="70768">MLEESRPEDDLPPGARPASVGRVTVTPWTLLVAAVGVLSALAALLLVSVQGTWSLGPARQVPVDATVGVTFSVMAAVVLSSRSLNAGSRLLGRVLMVAGACSGVTALSTALSLGATGPSTPAGVAVQVQGCLWVPGFLPLLTLVPLLYPDGLLPGRLWRWTALASVVGIITLTAGVGLYPETFEGRATLVKPLVHLGLAQALAVFAATLLLPATVVALGSLVVRFRRSRGLVRRQVAVLLFAAALLAVATAAQGLLPTPVDVAVQAAAAGLLPVAIGVAVTRHGLYELDTAVARALVAASLAVCLAGAYLTLFVVLQTLPQNGSALSAAIAAGLTGAVMQPLARRLQVGVDRMYYGDRADPFAVTSALAARLSRTGLDVAHVPQVLCDVVIEGLRLPGARVRLALTGEAGAVASAGTTTGSCATTFPMLHRGDVVAALDVWQRSGERALHPRDEVVLRGLADQVAPAVAALRLHQQLQRSREALVAARESERLQLRRDLHDGLGATLAGLRLQIETARDLADQPTVGGLLGSAGDGVAQAVAEVRAITEGLRPAAIDELGLARALEALAERVRTPGLEVEVGVDAGVTADPAVEVALHRIAAEALANVVRHARASRVSLRVRDDRHVRLEVSDDGVGLAAADSASGGSGLGLASMRQRAEEVGGTLEVTSTQAGTTVHALLPHTVGDLR</sequence>
<comment type="function">
    <text evidence="14">Member of the two-component regulatory system NreB/NreC involved in the control of dissimilatory nitrate/nitrite reduction in response to oxygen. NreB functions as a direct oxygen sensor histidine kinase which is autophosphorylated, in the absence of oxygen, probably at the conserved histidine residue, and transfers its phosphate group probably to a conserved aspartate residue of NreC. NreB/NreC activates the expression of the nitrate (narGHJI) and nitrite (nir) reductase operons, as well as the putative nitrate transporter gene narT.</text>
</comment>
<name>A0A7G9RCA7_9ACTN</name>
<feature type="domain" description="Histidine kinase" evidence="17">
    <location>
        <begin position="494"/>
        <end position="685"/>
    </location>
</feature>